<reference evidence="1" key="1">
    <citation type="submission" date="2023-03" db="EMBL/GenBank/DDBJ databases">
        <title>Massive genome expansion in bonnet fungi (Mycena s.s.) driven by repeated elements and novel gene families across ecological guilds.</title>
        <authorList>
            <consortium name="Lawrence Berkeley National Laboratory"/>
            <person name="Harder C.B."/>
            <person name="Miyauchi S."/>
            <person name="Viragh M."/>
            <person name="Kuo A."/>
            <person name="Thoen E."/>
            <person name="Andreopoulos B."/>
            <person name="Lu D."/>
            <person name="Skrede I."/>
            <person name="Drula E."/>
            <person name="Henrissat B."/>
            <person name="Morin E."/>
            <person name="Kohler A."/>
            <person name="Barry K."/>
            <person name="LaButti K."/>
            <person name="Morin E."/>
            <person name="Salamov A."/>
            <person name="Lipzen A."/>
            <person name="Mereny Z."/>
            <person name="Hegedus B."/>
            <person name="Baldrian P."/>
            <person name="Stursova M."/>
            <person name="Weitz H."/>
            <person name="Taylor A."/>
            <person name="Grigoriev I.V."/>
            <person name="Nagy L.G."/>
            <person name="Martin F."/>
            <person name="Kauserud H."/>
        </authorList>
    </citation>
    <scope>NUCLEOTIDE SEQUENCE</scope>
    <source>
        <strain evidence="1">CBHHK182m</strain>
    </source>
</reference>
<dbReference type="EMBL" id="JARKIB010000032">
    <property type="protein sequence ID" value="KAJ7762642.1"/>
    <property type="molecule type" value="Genomic_DNA"/>
</dbReference>
<sequence length="249" mass="27969">MTLTFMVFPLKQHLPGLWKFGRFFRQSIVPEFKMGQKFISAHFACGAANEMRADYMLECPRWEPIANPYNGPFKVFPHSSWPQDNSEAEVPAIGIMVQSLYVSVCQTFLDISSFEHCTSTSLMFNFVPTSTSPRTQFEVTQHMLVLSFLDHITNIPANYLGFSTSTLPERGDLIDLGSQAQLYIDTGSTHLKIHHIMTISKGRTKESDEEIQFVRTHGACGSSEPVQDAPVSTFVPILLNCPTPQAKEN</sequence>
<proteinExistence type="predicted"/>
<dbReference type="AlphaFoldDB" id="A0AAD7NIK8"/>
<comment type="caution">
    <text evidence="1">The sequence shown here is derived from an EMBL/GenBank/DDBJ whole genome shotgun (WGS) entry which is preliminary data.</text>
</comment>
<accession>A0AAD7NIK8</accession>
<organism evidence="1 2">
    <name type="scientific">Mycena metata</name>
    <dbReference type="NCBI Taxonomy" id="1033252"/>
    <lineage>
        <taxon>Eukaryota</taxon>
        <taxon>Fungi</taxon>
        <taxon>Dikarya</taxon>
        <taxon>Basidiomycota</taxon>
        <taxon>Agaricomycotina</taxon>
        <taxon>Agaricomycetes</taxon>
        <taxon>Agaricomycetidae</taxon>
        <taxon>Agaricales</taxon>
        <taxon>Marasmiineae</taxon>
        <taxon>Mycenaceae</taxon>
        <taxon>Mycena</taxon>
    </lineage>
</organism>
<name>A0AAD7NIK8_9AGAR</name>
<gene>
    <name evidence="1" type="ORF">B0H16DRAFT_1455675</name>
</gene>
<keyword evidence="2" id="KW-1185">Reference proteome</keyword>
<evidence type="ECO:0000313" key="1">
    <source>
        <dbReference type="EMBL" id="KAJ7762642.1"/>
    </source>
</evidence>
<evidence type="ECO:0000313" key="2">
    <source>
        <dbReference type="Proteomes" id="UP001215598"/>
    </source>
</evidence>
<protein>
    <submittedName>
        <fullName evidence="1">Uncharacterized protein</fullName>
    </submittedName>
</protein>
<dbReference type="Proteomes" id="UP001215598">
    <property type="component" value="Unassembled WGS sequence"/>
</dbReference>